<accession>A0A645F135</accession>
<name>A0A645F135_9ZZZZ</name>
<proteinExistence type="inferred from homology"/>
<dbReference type="PROSITE" id="PS50801">
    <property type="entry name" value="STAS"/>
    <property type="match status" value="1"/>
</dbReference>
<evidence type="ECO:0000313" key="3">
    <source>
        <dbReference type="EMBL" id="MPN06334.1"/>
    </source>
</evidence>
<sequence>MNISVNQTADGVVLNIDGRIDTNTSPQLQNEILKAFQGSKNVSLNFAKVAYISSAGLRSLLIGQKTAASKGASMKLINVPDVVMTILNTVGFSKILTFG</sequence>
<reference evidence="3" key="1">
    <citation type="submission" date="2019-08" db="EMBL/GenBank/DDBJ databases">
        <authorList>
            <person name="Kucharzyk K."/>
            <person name="Murdoch R.W."/>
            <person name="Higgins S."/>
            <person name="Loffler F."/>
        </authorList>
    </citation>
    <scope>NUCLEOTIDE SEQUENCE</scope>
</reference>
<dbReference type="GO" id="GO:0043856">
    <property type="term" value="F:anti-sigma factor antagonist activity"/>
    <property type="evidence" value="ECO:0007669"/>
    <property type="project" value="InterPro"/>
</dbReference>
<comment type="caution">
    <text evidence="3">The sequence shown here is derived from an EMBL/GenBank/DDBJ whole genome shotgun (WGS) entry which is preliminary data.</text>
</comment>
<gene>
    <name evidence="3" type="ORF">SDC9_153590</name>
</gene>
<dbReference type="Pfam" id="PF01740">
    <property type="entry name" value="STAS"/>
    <property type="match status" value="1"/>
</dbReference>
<dbReference type="InterPro" id="IPR036513">
    <property type="entry name" value="STAS_dom_sf"/>
</dbReference>
<protein>
    <recommendedName>
        <fullName evidence="2">STAS domain-containing protein</fullName>
    </recommendedName>
</protein>
<dbReference type="InterPro" id="IPR003658">
    <property type="entry name" value="Anti-sigma_ant"/>
</dbReference>
<dbReference type="SUPFAM" id="SSF52091">
    <property type="entry name" value="SpoIIaa-like"/>
    <property type="match status" value="1"/>
</dbReference>
<dbReference type="NCBIfam" id="TIGR00377">
    <property type="entry name" value="ant_ant_sig"/>
    <property type="match status" value="1"/>
</dbReference>
<evidence type="ECO:0000259" key="2">
    <source>
        <dbReference type="PROSITE" id="PS50801"/>
    </source>
</evidence>
<evidence type="ECO:0000256" key="1">
    <source>
        <dbReference type="ARBA" id="ARBA00009013"/>
    </source>
</evidence>
<dbReference type="CDD" id="cd07043">
    <property type="entry name" value="STAS_anti-anti-sigma_factors"/>
    <property type="match status" value="1"/>
</dbReference>
<dbReference type="Gene3D" id="3.30.750.24">
    <property type="entry name" value="STAS domain"/>
    <property type="match status" value="1"/>
</dbReference>
<comment type="similarity">
    <text evidence="1">Belongs to the anti-sigma-factor antagonist family.</text>
</comment>
<feature type="domain" description="STAS" evidence="2">
    <location>
        <begin position="1"/>
        <end position="99"/>
    </location>
</feature>
<organism evidence="3">
    <name type="scientific">bioreactor metagenome</name>
    <dbReference type="NCBI Taxonomy" id="1076179"/>
    <lineage>
        <taxon>unclassified sequences</taxon>
        <taxon>metagenomes</taxon>
        <taxon>ecological metagenomes</taxon>
    </lineage>
</organism>
<dbReference type="AlphaFoldDB" id="A0A645F135"/>
<dbReference type="PANTHER" id="PTHR33495">
    <property type="entry name" value="ANTI-SIGMA FACTOR ANTAGONIST TM_1081-RELATED-RELATED"/>
    <property type="match status" value="1"/>
</dbReference>
<dbReference type="InterPro" id="IPR002645">
    <property type="entry name" value="STAS_dom"/>
</dbReference>
<dbReference type="EMBL" id="VSSQ01052240">
    <property type="protein sequence ID" value="MPN06334.1"/>
    <property type="molecule type" value="Genomic_DNA"/>
</dbReference>